<evidence type="ECO:0000313" key="2">
    <source>
        <dbReference type="EnsemblPlants" id="OPUNC08G09860.1"/>
    </source>
</evidence>
<reference evidence="2" key="1">
    <citation type="submission" date="2015-04" db="UniProtKB">
        <authorList>
            <consortium name="EnsemblPlants"/>
        </authorList>
    </citation>
    <scope>IDENTIFICATION</scope>
</reference>
<dbReference type="AlphaFoldDB" id="A0A0E0LTS5"/>
<sequence length="196" mass="21871">MPDRVRSIKFAGSQSECEILLSDTQPSPQEQPQVRRQLLTTDHANPGEPSKPKRKRRTQTSLEDAYLQIISEACAALSPTHRDTLARIGLGDLAELSIDGLEQPELICWLMDKINPDTMCIEIDPTKIIKITPLKVSLVMGTPVGGEELRLPEHKVMGVAMRRLARDLGLQPTDKISATRLISEIKQRKDDPNAYI</sequence>
<feature type="compositionally biased region" description="Polar residues" evidence="1">
    <location>
        <begin position="22"/>
        <end position="43"/>
    </location>
</feature>
<evidence type="ECO:0000313" key="3">
    <source>
        <dbReference type="Proteomes" id="UP000026962"/>
    </source>
</evidence>
<protein>
    <submittedName>
        <fullName evidence="2">Uncharacterized protein</fullName>
    </submittedName>
</protein>
<dbReference type="EnsemblPlants" id="OPUNC08G09860.1">
    <property type="protein sequence ID" value="OPUNC08G09860.1"/>
    <property type="gene ID" value="OPUNC08G09860"/>
</dbReference>
<dbReference type="Gramene" id="OPUNC08G09860.1">
    <property type="protein sequence ID" value="OPUNC08G09860.1"/>
    <property type="gene ID" value="OPUNC08G09860"/>
</dbReference>
<organism evidence="2">
    <name type="scientific">Oryza punctata</name>
    <name type="common">Red rice</name>
    <dbReference type="NCBI Taxonomy" id="4537"/>
    <lineage>
        <taxon>Eukaryota</taxon>
        <taxon>Viridiplantae</taxon>
        <taxon>Streptophyta</taxon>
        <taxon>Embryophyta</taxon>
        <taxon>Tracheophyta</taxon>
        <taxon>Spermatophyta</taxon>
        <taxon>Magnoliopsida</taxon>
        <taxon>Liliopsida</taxon>
        <taxon>Poales</taxon>
        <taxon>Poaceae</taxon>
        <taxon>BOP clade</taxon>
        <taxon>Oryzoideae</taxon>
        <taxon>Oryzeae</taxon>
        <taxon>Oryzinae</taxon>
        <taxon>Oryza</taxon>
    </lineage>
</organism>
<dbReference type="HOGENOM" id="CLU_1317248_0_0_1"/>
<keyword evidence="3" id="KW-1185">Reference proteome</keyword>
<proteinExistence type="predicted"/>
<reference evidence="2" key="2">
    <citation type="submission" date="2018-05" db="EMBL/GenBank/DDBJ databases">
        <title>OpunRS2 (Oryza punctata Reference Sequence Version 2).</title>
        <authorList>
            <person name="Zhang J."/>
            <person name="Kudrna D."/>
            <person name="Lee S."/>
            <person name="Talag J."/>
            <person name="Welchert J."/>
            <person name="Wing R.A."/>
        </authorList>
    </citation>
    <scope>NUCLEOTIDE SEQUENCE [LARGE SCALE GENOMIC DNA]</scope>
</reference>
<accession>A0A0E0LTS5</accession>
<name>A0A0E0LTS5_ORYPU</name>
<evidence type="ECO:0000256" key="1">
    <source>
        <dbReference type="SAM" id="MobiDB-lite"/>
    </source>
</evidence>
<dbReference type="Proteomes" id="UP000026962">
    <property type="component" value="Chromosome 8"/>
</dbReference>
<feature type="region of interest" description="Disordered" evidence="1">
    <location>
        <begin position="22"/>
        <end position="59"/>
    </location>
</feature>